<dbReference type="Pfam" id="PF00072">
    <property type="entry name" value="Response_reg"/>
    <property type="match status" value="2"/>
</dbReference>
<dbReference type="CDD" id="cd17546">
    <property type="entry name" value="REC_hyHK_CKI1_RcsC-like"/>
    <property type="match status" value="2"/>
</dbReference>
<proteinExistence type="predicted"/>
<dbReference type="CDD" id="cd16922">
    <property type="entry name" value="HATPase_EvgS-ArcB-TorS-like"/>
    <property type="match status" value="1"/>
</dbReference>
<dbReference type="FunFam" id="3.30.565.10:FF:000010">
    <property type="entry name" value="Sensor histidine kinase RcsC"/>
    <property type="match status" value="1"/>
</dbReference>
<evidence type="ECO:0000256" key="12">
    <source>
        <dbReference type="ARBA" id="ARBA00023136"/>
    </source>
</evidence>
<evidence type="ECO:0000313" key="20">
    <source>
        <dbReference type="Proteomes" id="UP000242763"/>
    </source>
</evidence>
<dbReference type="InterPro" id="IPR005467">
    <property type="entry name" value="His_kinase_dom"/>
</dbReference>
<sequence>MALRGGRNAIDSDRKAEGSGEIISGRNRTHGEGHQLRLSAFLDPGQLDDLLAASADWLWETDANHRIVFVSEGFQAQTGIAPERVVGHTSLYRLMNGANSSDNSGHLDDLAGERPFREFVCELKDARQSCRWVSLSGVPRHDDAGALLGFCGVGRNVTHLVERTKPDAGPNLQLARAVVDSLSHPLFVKDARLNFVTVNDAFAALMGMTADALVGHPIGDFVSAEQAAAYELNERHVLTTGTIYEAEVDVRQRDGSKTRIVRKYRIQSASGDEFVVGTFFDVTDLKRREREIQAMHDYLADVLETLPAAVIIYDSEDRFVLANRKLHDMVPLLAPTWKKGTPFRDALELGHQVGYFRTSGDPAIDALYDQDFEAWAAAYNGRRKAGATSERRMPDGRWFKVFDSRTADGSHIGIRLDITEQKNREAELRTSMGEIELYKRVLDELPVSAYVKTEDLAFEFVNQIWCHIAGVSKEDAIGKTDIDIFGDAGKAFAQRDLGVIATGRTNETEEEILQSDGTTLHVIAKKNRLIDADGRVHLIGSSTDISELKQRERELEEAQRRAVLADRAKSEFLANMSHEIRTPMNGVLGMAELLAKSELDARQRTFTDIIIKSGHALLTIINDILDFSKIDAGQLVLDPGPFDLAEAIEDVATLVASRAKEKDLELVVRVQPGLHDHYIGDVGRIRQIITNLLGNAVKFTDAGHVLIDVSGEMRGNVTALRVEVRDTGIGIPADKLDLVFDKFSQVDTTSTRRHEGTGLGLAITSRLVTLMGGDMGVSSVEGEGATFWFSTELGHAERRENRKTPPLDVTGARVLIIDDNLINRSILLEQTSMWGFDSCAAESGQEGLAVLEAVRKRGLAVDCIILDYQMPGMSGAEVAQIVRGTPQIATTPIVMLTSVDQSLGQPGYKSLAIDGHLIKPARSSVLLETVVAAIQKHRGLKTSDVVERPEDAAPLVPVQPELKPRPAASVKRGRRLAPGVAGVVHRVDILVAEDNEVNQLVFSQILGETDFTYEIVSNGRLAVDAFSTMMPRMILMDVSMPQMNGLEATARIRGEERVMGGRIPIIGVTAHALKGDRERCLEAGMDDYLSKPISPKALTDKIAKWIQNALDEAPARAGHALPS</sequence>
<organism evidence="19 20">
    <name type="scientific">Aquamicrobium aerolatum DSM 21857</name>
    <dbReference type="NCBI Taxonomy" id="1121003"/>
    <lineage>
        <taxon>Bacteria</taxon>
        <taxon>Pseudomonadati</taxon>
        <taxon>Pseudomonadota</taxon>
        <taxon>Alphaproteobacteria</taxon>
        <taxon>Hyphomicrobiales</taxon>
        <taxon>Phyllobacteriaceae</taxon>
        <taxon>Aerobium</taxon>
    </lineage>
</organism>
<dbReference type="FunFam" id="1.10.287.130:FF:000004">
    <property type="entry name" value="Ethylene receptor 1"/>
    <property type="match status" value="1"/>
</dbReference>
<dbReference type="CDD" id="cd00082">
    <property type="entry name" value="HisKA"/>
    <property type="match status" value="1"/>
</dbReference>
<keyword evidence="7" id="KW-0547">Nucleotide-binding</keyword>
<comment type="subcellular location">
    <subcellularLocation>
        <location evidence="2">Membrane</location>
    </subcellularLocation>
</comment>
<dbReference type="InterPro" id="IPR035965">
    <property type="entry name" value="PAS-like_dom_sf"/>
</dbReference>
<dbReference type="SMART" id="SM00388">
    <property type="entry name" value="HisKA"/>
    <property type="match status" value="1"/>
</dbReference>
<evidence type="ECO:0000256" key="8">
    <source>
        <dbReference type="ARBA" id="ARBA00022777"/>
    </source>
</evidence>
<dbReference type="InterPro" id="IPR003661">
    <property type="entry name" value="HisK_dim/P_dom"/>
</dbReference>
<dbReference type="PANTHER" id="PTHR45339:SF1">
    <property type="entry name" value="HYBRID SIGNAL TRANSDUCTION HISTIDINE KINASE J"/>
    <property type="match status" value="1"/>
</dbReference>
<evidence type="ECO:0000256" key="10">
    <source>
        <dbReference type="ARBA" id="ARBA00022989"/>
    </source>
</evidence>
<dbReference type="GO" id="GO:0006355">
    <property type="term" value="P:regulation of DNA-templated transcription"/>
    <property type="evidence" value="ECO:0007669"/>
    <property type="project" value="InterPro"/>
</dbReference>
<keyword evidence="4 13" id="KW-0597">Phosphoprotein</keyword>
<name>A0A1I3Q416_9HYPH</name>
<accession>A0A1I3Q416</accession>
<dbReference type="InterPro" id="IPR003594">
    <property type="entry name" value="HATPase_dom"/>
</dbReference>
<keyword evidence="20" id="KW-1185">Reference proteome</keyword>
<keyword evidence="11" id="KW-0902">Two-component regulatory system</keyword>
<evidence type="ECO:0000256" key="1">
    <source>
        <dbReference type="ARBA" id="ARBA00000085"/>
    </source>
</evidence>
<dbReference type="InterPro" id="IPR000014">
    <property type="entry name" value="PAS"/>
</dbReference>
<feature type="region of interest" description="Disordered" evidence="14">
    <location>
        <begin position="1"/>
        <end position="28"/>
    </location>
</feature>
<feature type="domain" description="Response regulatory" evidence="16">
    <location>
        <begin position="813"/>
        <end position="934"/>
    </location>
</feature>
<gene>
    <name evidence="19" type="ORF">SAMN03080618_02517</name>
</gene>
<dbReference type="PANTHER" id="PTHR45339">
    <property type="entry name" value="HYBRID SIGNAL TRANSDUCTION HISTIDINE KINASE J"/>
    <property type="match status" value="1"/>
</dbReference>
<evidence type="ECO:0000256" key="6">
    <source>
        <dbReference type="ARBA" id="ARBA00022692"/>
    </source>
</evidence>
<dbReference type="CDD" id="cd00130">
    <property type="entry name" value="PAS"/>
    <property type="match status" value="2"/>
</dbReference>
<evidence type="ECO:0000256" key="3">
    <source>
        <dbReference type="ARBA" id="ARBA00012438"/>
    </source>
</evidence>
<dbReference type="PROSITE" id="PS50113">
    <property type="entry name" value="PAC"/>
    <property type="match status" value="1"/>
</dbReference>
<feature type="domain" description="PAS" evidence="17">
    <location>
        <begin position="171"/>
        <end position="241"/>
    </location>
</feature>
<feature type="domain" description="PAS" evidence="17">
    <location>
        <begin position="43"/>
        <end position="96"/>
    </location>
</feature>
<dbReference type="Pfam" id="PF00512">
    <property type="entry name" value="HisKA"/>
    <property type="match status" value="1"/>
</dbReference>
<evidence type="ECO:0000259" key="17">
    <source>
        <dbReference type="PROSITE" id="PS50112"/>
    </source>
</evidence>
<comment type="catalytic activity">
    <reaction evidence="1">
        <text>ATP + protein L-histidine = ADP + protein N-phospho-L-histidine.</text>
        <dbReference type="EC" id="2.7.13.3"/>
    </reaction>
</comment>
<dbReference type="EC" id="2.7.13.3" evidence="3"/>
<keyword evidence="9" id="KW-0067">ATP-binding</keyword>
<dbReference type="GO" id="GO:0016020">
    <property type="term" value="C:membrane"/>
    <property type="evidence" value="ECO:0007669"/>
    <property type="project" value="UniProtKB-SubCell"/>
</dbReference>
<dbReference type="Pfam" id="PF12860">
    <property type="entry name" value="PAS_7"/>
    <property type="match status" value="1"/>
</dbReference>
<feature type="domain" description="Histidine kinase" evidence="15">
    <location>
        <begin position="575"/>
        <end position="795"/>
    </location>
</feature>
<dbReference type="GO" id="GO:0000155">
    <property type="term" value="F:phosphorelay sensor kinase activity"/>
    <property type="evidence" value="ECO:0007669"/>
    <property type="project" value="InterPro"/>
</dbReference>
<evidence type="ECO:0000256" key="4">
    <source>
        <dbReference type="ARBA" id="ARBA00022553"/>
    </source>
</evidence>
<dbReference type="EMBL" id="FORF01000014">
    <property type="protein sequence ID" value="SFJ28455.1"/>
    <property type="molecule type" value="Genomic_DNA"/>
</dbReference>
<dbReference type="InterPro" id="IPR036890">
    <property type="entry name" value="HATPase_C_sf"/>
</dbReference>
<dbReference type="SMART" id="SM00387">
    <property type="entry name" value="HATPase_c"/>
    <property type="match status" value="1"/>
</dbReference>
<dbReference type="InterPro" id="IPR013767">
    <property type="entry name" value="PAS_fold"/>
</dbReference>
<evidence type="ECO:0000313" key="19">
    <source>
        <dbReference type="EMBL" id="SFJ28455.1"/>
    </source>
</evidence>
<dbReference type="Proteomes" id="UP000242763">
    <property type="component" value="Unassembled WGS sequence"/>
</dbReference>
<evidence type="ECO:0000259" key="18">
    <source>
        <dbReference type="PROSITE" id="PS50113"/>
    </source>
</evidence>
<keyword evidence="5" id="KW-0808">Transferase</keyword>
<evidence type="ECO:0000256" key="2">
    <source>
        <dbReference type="ARBA" id="ARBA00004370"/>
    </source>
</evidence>
<dbReference type="SMART" id="SM00448">
    <property type="entry name" value="REC"/>
    <property type="match status" value="2"/>
</dbReference>
<dbReference type="SUPFAM" id="SSF52172">
    <property type="entry name" value="CheY-like"/>
    <property type="match status" value="2"/>
</dbReference>
<evidence type="ECO:0000256" key="14">
    <source>
        <dbReference type="SAM" id="MobiDB-lite"/>
    </source>
</evidence>
<keyword evidence="10" id="KW-1133">Transmembrane helix</keyword>
<dbReference type="SUPFAM" id="SSF55874">
    <property type="entry name" value="ATPase domain of HSP90 chaperone/DNA topoisomerase II/histidine kinase"/>
    <property type="match status" value="1"/>
</dbReference>
<evidence type="ECO:0000256" key="9">
    <source>
        <dbReference type="ARBA" id="ARBA00022840"/>
    </source>
</evidence>
<dbReference type="Pfam" id="PF02518">
    <property type="entry name" value="HATPase_c"/>
    <property type="match status" value="1"/>
</dbReference>
<keyword evidence="8" id="KW-0418">Kinase</keyword>
<evidence type="ECO:0000256" key="13">
    <source>
        <dbReference type="PROSITE-ProRule" id="PRU00169"/>
    </source>
</evidence>
<feature type="domain" description="Response regulatory" evidence="16">
    <location>
        <begin position="988"/>
        <end position="1106"/>
    </location>
</feature>
<dbReference type="InterPro" id="IPR004358">
    <property type="entry name" value="Sig_transdc_His_kin-like_C"/>
</dbReference>
<dbReference type="InterPro" id="IPR036097">
    <property type="entry name" value="HisK_dim/P_sf"/>
</dbReference>
<dbReference type="STRING" id="1121003.SAMN03080618_02517"/>
<dbReference type="Gene3D" id="3.30.450.20">
    <property type="entry name" value="PAS domain"/>
    <property type="match status" value="4"/>
</dbReference>
<feature type="domain" description="PAC" evidence="18">
    <location>
        <begin position="506"/>
        <end position="557"/>
    </location>
</feature>
<keyword evidence="12" id="KW-0472">Membrane</keyword>
<dbReference type="AlphaFoldDB" id="A0A1I3Q416"/>
<evidence type="ECO:0000256" key="5">
    <source>
        <dbReference type="ARBA" id="ARBA00022679"/>
    </source>
</evidence>
<dbReference type="InterPro" id="IPR001610">
    <property type="entry name" value="PAC"/>
</dbReference>
<dbReference type="SUPFAM" id="SSF55785">
    <property type="entry name" value="PYP-like sensor domain (PAS domain)"/>
    <property type="match status" value="4"/>
</dbReference>
<feature type="modified residue" description="4-aspartylphosphate" evidence="13">
    <location>
        <position position="867"/>
    </location>
</feature>
<dbReference type="SUPFAM" id="SSF47384">
    <property type="entry name" value="Homodimeric domain of signal transducing histidine kinase"/>
    <property type="match status" value="1"/>
</dbReference>
<reference evidence="20" key="1">
    <citation type="submission" date="2016-10" db="EMBL/GenBank/DDBJ databases">
        <authorList>
            <person name="Varghese N."/>
            <person name="Submissions S."/>
        </authorList>
    </citation>
    <scope>NUCLEOTIDE SEQUENCE [LARGE SCALE GENOMIC DNA]</scope>
    <source>
        <strain evidence="20">DSM 21857</strain>
    </source>
</reference>
<dbReference type="SMART" id="SM00091">
    <property type="entry name" value="PAS"/>
    <property type="match status" value="4"/>
</dbReference>
<dbReference type="SMART" id="SM00086">
    <property type="entry name" value="PAC"/>
    <property type="match status" value="3"/>
</dbReference>
<evidence type="ECO:0000256" key="7">
    <source>
        <dbReference type="ARBA" id="ARBA00022741"/>
    </source>
</evidence>
<dbReference type="PRINTS" id="PR00344">
    <property type="entry name" value="BCTRLSENSOR"/>
</dbReference>
<dbReference type="NCBIfam" id="TIGR00229">
    <property type="entry name" value="sensory_box"/>
    <property type="match status" value="3"/>
</dbReference>
<dbReference type="InterPro" id="IPR011006">
    <property type="entry name" value="CheY-like_superfamily"/>
</dbReference>
<keyword evidence="6" id="KW-0812">Transmembrane</keyword>
<dbReference type="Gene3D" id="1.10.287.130">
    <property type="match status" value="1"/>
</dbReference>
<dbReference type="Pfam" id="PF00989">
    <property type="entry name" value="PAS"/>
    <property type="match status" value="1"/>
</dbReference>
<evidence type="ECO:0000259" key="15">
    <source>
        <dbReference type="PROSITE" id="PS50109"/>
    </source>
</evidence>
<dbReference type="Gene3D" id="3.30.565.10">
    <property type="entry name" value="Histidine kinase-like ATPase, C-terminal domain"/>
    <property type="match status" value="1"/>
</dbReference>
<dbReference type="Gene3D" id="3.40.50.2300">
    <property type="match status" value="2"/>
</dbReference>
<dbReference type="PROSITE" id="PS50112">
    <property type="entry name" value="PAS"/>
    <property type="match status" value="2"/>
</dbReference>
<evidence type="ECO:0000259" key="16">
    <source>
        <dbReference type="PROSITE" id="PS50110"/>
    </source>
</evidence>
<evidence type="ECO:0000256" key="11">
    <source>
        <dbReference type="ARBA" id="ARBA00023012"/>
    </source>
</evidence>
<dbReference type="PROSITE" id="PS50110">
    <property type="entry name" value="RESPONSE_REGULATORY"/>
    <property type="match status" value="2"/>
</dbReference>
<feature type="modified residue" description="4-aspartylphosphate" evidence="13">
    <location>
        <position position="1037"/>
    </location>
</feature>
<dbReference type="GO" id="GO:0005524">
    <property type="term" value="F:ATP binding"/>
    <property type="evidence" value="ECO:0007669"/>
    <property type="project" value="UniProtKB-KW"/>
</dbReference>
<dbReference type="InterPro" id="IPR001789">
    <property type="entry name" value="Sig_transdc_resp-reg_receiver"/>
</dbReference>
<dbReference type="InterPro" id="IPR013656">
    <property type="entry name" value="PAS_4"/>
</dbReference>
<dbReference type="Pfam" id="PF08448">
    <property type="entry name" value="PAS_4"/>
    <property type="match status" value="2"/>
</dbReference>
<dbReference type="PROSITE" id="PS50109">
    <property type="entry name" value="HIS_KIN"/>
    <property type="match status" value="1"/>
</dbReference>
<protein>
    <recommendedName>
        <fullName evidence="3">histidine kinase</fullName>
        <ecNumber evidence="3">2.7.13.3</ecNumber>
    </recommendedName>
</protein>
<dbReference type="InterPro" id="IPR000700">
    <property type="entry name" value="PAS-assoc_C"/>
</dbReference>